<dbReference type="AlphaFoldDB" id="U4KZB9"/>
<accession>U4KZB9</accession>
<keyword evidence="2" id="KW-0521">NADP</keyword>
<dbReference type="GO" id="GO:0006633">
    <property type="term" value="P:fatty acid biosynthetic process"/>
    <property type="evidence" value="ECO:0007669"/>
    <property type="project" value="TreeGrafter"/>
</dbReference>
<sequence length="233" mass="24348">MALNKILITGGSRGIGLAIAHRLAAQGASCILMARNGNVLEDAVTKLPARHGQKHGVIAGDVSSPDVWEMVRREYADIDTLINSAGISQKSLLISTPVEQVINTLNTNLLGTTLACRAVAKSMMRRKSGSIINISSVLAHKGVPGSSIYAASKAGILGLTRSLAVELGQRNIRVNAICPGYIETEMTAGLQPEMGPAGRMGTTEEVAEVVEMVLKNGYLNGAVIDVDGGLGCM</sequence>
<name>U4KZB9_PYROM</name>
<keyword evidence="3" id="KW-0560">Oxidoreductase</keyword>
<feature type="domain" description="Ketoreductase" evidence="5">
    <location>
        <begin position="4"/>
        <end position="180"/>
    </location>
</feature>
<dbReference type="PANTHER" id="PTHR42760">
    <property type="entry name" value="SHORT-CHAIN DEHYDROGENASES/REDUCTASES FAMILY MEMBER"/>
    <property type="match status" value="1"/>
</dbReference>
<evidence type="ECO:0000313" key="7">
    <source>
        <dbReference type="Proteomes" id="UP000018144"/>
    </source>
</evidence>
<reference evidence="6 7" key="1">
    <citation type="journal article" date="2013" name="PLoS Genet.">
        <title>The genome and development-dependent transcriptomes of Pyronema confluens: a window into fungal evolution.</title>
        <authorList>
            <person name="Traeger S."/>
            <person name="Altegoer F."/>
            <person name="Freitag M."/>
            <person name="Gabaldon T."/>
            <person name="Kempken F."/>
            <person name="Kumar A."/>
            <person name="Marcet-Houben M."/>
            <person name="Poggeler S."/>
            <person name="Stajich J.E."/>
            <person name="Nowrousian M."/>
        </authorList>
    </citation>
    <scope>NUCLEOTIDE SEQUENCE [LARGE SCALE GENOMIC DNA]</scope>
    <source>
        <strain evidence="7">CBS 100304</strain>
        <tissue evidence="6">Vegetative mycelium</tissue>
    </source>
</reference>
<dbReference type="OrthoDB" id="1669814at2759"/>
<evidence type="ECO:0000256" key="4">
    <source>
        <dbReference type="RuleBase" id="RU000363"/>
    </source>
</evidence>
<dbReference type="eggNOG" id="KOG0725">
    <property type="taxonomic scope" value="Eukaryota"/>
</dbReference>
<evidence type="ECO:0000313" key="6">
    <source>
        <dbReference type="EMBL" id="CCX07406.1"/>
    </source>
</evidence>
<proteinExistence type="inferred from homology"/>
<dbReference type="EMBL" id="HF935350">
    <property type="protein sequence ID" value="CCX07406.1"/>
    <property type="molecule type" value="Genomic_DNA"/>
</dbReference>
<comment type="similarity">
    <text evidence="1 4">Belongs to the short-chain dehydrogenases/reductases (SDR) family.</text>
</comment>
<keyword evidence="7" id="KW-1185">Reference proteome</keyword>
<dbReference type="InterPro" id="IPR036291">
    <property type="entry name" value="NAD(P)-bd_dom_sf"/>
</dbReference>
<dbReference type="Pfam" id="PF00106">
    <property type="entry name" value="adh_short"/>
    <property type="match status" value="1"/>
</dbReference>
<evidence type="ECO:0000256" key="2">
    <source>
        <dbReference type="ARBA" id="ARBA00022857"/>
    </source>
</evidence>
<dbReference type="STRING" id="1076935.U4KZB9"/>
<dbReference type="Gene3D" id="3.40.50.720">
    <property type="entry name" value="NAD(P)-binding Rossmann-like Domain"/>
    <property type="match status" value="1"/>
</dbReference>
<dbReference type="PRINTS" id="PR00081">
    <property type="entry name" value="GDHRDH"/>
</dbReference>
<dbReference type="InterPro" id="IPR002347">
    <property type="entry name" value="SDR_fam"/>
</dbReference>
<protein>
    <submittedName>
        <fullName evidence="6">Similar to Carbonyl reductase family member 4 acc. no. Q6NUE2</fullName>
    </submittedName>
</protein>
<dbReference type="InterPro" id="IPR057326">
    <property type="entry name" value="KR_dom"/>
</dbReference>
<dbReference type="PROSITE" id="PS00061">
    <property type="entry name" value="ADH_SHORT"/>
    <property type="match status" value="1"/>
</dbReference>
<dbReference type="PRINTS" id="PR00080">
    <property type="entry name" value="SDRFAMILY"/>
</dbReference>
<evidence type="ECO:0000259" key="5">
    <source>
        <dbReference type="SMART" id="SM00822"/>
    </source>
</evidence>
<dbReference type="Proteomes" id="UP000018144">
    <property type="component" value="Unassembled WGS sequence"/>
</dbReference>
<evidence type="ECO:0000256" key="1">
    <source>
        <dbReference type="ARBA" id="ARBA00006484"/>
    </source>
</evidence>
<gene>
    <name evidence="6" type="ORF">PCON_06995</name>
</gene>
<evidence type="ECO:0000256" key="3">
    <source>
        <dbReference type="ARBA" id="ARBA00023002"/>
    </source>
</evidence>
<dbReference type="OMA" id="TCMITGG"/>
<organism evidence="6 7">
    <name type="scientific">Pyronema omphalodes (strain CBS 100304)</name>
    <name type="common">Pyronema confluens</name>
    <dbReference type="NCBI Taxonomy" id="1076935"/>
    <lineage>
        <taxon>Eukaryota</taxon>
        <taxon>Fungi</taxon>
        <taxon>Dikarya</taxon>
        <taxon>Ascomycota</taxon>
        <taxon>Pezizomycotina</taxon>
        <taxon>Pezizomycetes</taxon>
        <taxon>Pezizales</taxon>
        <taxon>Pyronemataceae</taxon>
        <taxon>Pyronema</taxon>
    </lineage>
</organism>
<dbReference type="SUPFAM" id="SSF51735">
    <property type="entry name" value="NAD(P)-binding Rossmann-fold domains"/>
    <property type="match status" value="1"/>
</dbReference>
<dbReference type="FunFam" id="3.40.50.720:FF:000173">
    <property type="entry name" value="3-oxoacyl-[acyl-carrier protein] reductase"/>
    <property type="match status" value="1"/>
</dbReference>
<dbReference type="SMART" id="SM00822">
    <property type="entry name" value="PKS_KR"/>
    <property type="match status" value="1"/>
</dbReference>
<dbReference type="GO" id="GO:0016616">
    <property type="term" value="F:oxidoreductase activity, acting on the CH-OH group of donors, NAD or NADP as acceptor"/>
    <property type="evidence" value="ECO:0007669"/>
    <property type="project" value="TreeGrafter"/>
</dbReference>
<dbReference type="PANTHER" id="PTHR42760:SF133">
    <property type="entry name" value="3-OXOACYL-[ACYL-CARRIER-PROTEIN] REDUCTASE"/>
    <property type="match status" value="1"/>
</dbReference>
<dbReference type="GO" id="GO:0048038">
    <property type="term" value="F:quinone binding"/>
    <property type="evidence" value="ECO:0007669"/>
    <property type="project" value="TreeGrafter"/>
</dbReference>
<dbReference type="InterPro" id="IPR020904">
    <property type="entry name" value="Sc_DH/Rdtase_CS"/>
</dbReference>